<dbReference type="GO" id="GO:0020037">
    <property type="term" value="F:heme binding"/>
    <property type="evidence" value="ECO:0007669"/>
    <property type="project" value="TreeGrafter"/>
</dbReference>
<dbReference type="GO" id="GO:0043546">
    <property type="term" value="F:molybdopterin cofactor binding"/>
    <property type="evidence" value="ECO:0007669"/>
    <property type="project" value="TreeGrafter"/>
</dbReference>
<dbReference type="PANTHER" id="PTHR19372:SF7">
    <property type="entry name" value="SULFITE OXIDASE, MITOCHONDRIAL"/>
    <property type="match status" value="1"/>
</dbReference>
<keyword evidence="2" id="KW-0812">Transmembrane</keyword>
<dbReference type="Gene3D" id="2.60.40.650">
    <property type="match status" value="1"/>
</dbReference>
<gene>
    <name evidence="4" type="ORF">BHE16_07980</name>
</gene>
<dbReference type="AlphaFoldDB" id="A0A1L2ZPK6"/>
<dbReference type="InterPro" id="IPR014756">
    <property type="entry name" value="Ig_E-set"/>
</dbReference>
<proteinExistence type="predicted"/>
<feature type="domain" description="Oxidoreductase molybdopterin-binding" evidence="3">
    <location>
        <begin position="249"/>
        <end position="401"/>
    </location>
</feature>
<evidence type="ECO:0000256" key="2">
    <source>
        <dbReference type="SAM" id="Phobius"/>
    </source>
</evidence>
<dbReference type="RefSeq" id="WP_071894427.1">
    <property type="nucleotide sequence ID" value="NZ_CP018135.1"/>
</dbReference>
<protein>
    <submittedName>
        <fullName evidence="4">Oxidoreductase</fullName>
    </submittedName>
</protein>
<reference evidence="4 5" key="1">
    <citation type="submission" date="2016-11" db="EMBL/GenBank/DDBJ databases">
        <title>Genome sequencing of Zhihengliuella aestuarii B18 antagonistic to Plasmodiophora brassicae.</title>
        <authorList>
            <person name="Luo Y."/>
        </authorList>
    </citation>
    <scope>NUCLEOTIDE SEQUENCE [LARGE SCALE GENOMIC DNA]</scope>
    <source>
        <strain evidence="4 5">B18</strain>
    </source>
</reference>
<dbReference type="InterPro" id="IPR000572">
    <property type="entry name" value="OxRdtase_Mopterin-bd_dom"/>
</dbReference>
<evidence type="ECO:0000313" key="4">
    <source>
        <dbReference type="EMBL" id="APF40951.1"/>
    </source>
</evidence>
<dbReference type="STRING" id="556325.BHE16_07980"/>
<keyword evidence="5" id="KW-1185">Reference proteome</keyword>
<dbReference type="KEGG" id="nae:BHE16_07980"/>
<dbReference type="EMBL" id="CP018135">
    <property type="protein sequence ID" value="APF40951.1"/>
    <property type="molecule type" value="Genomic_DNA"/>
</dbReference>
<dbReference type="GO" id="GO:0006790">
    <property type="term" value="P:sulfur compound metabolic process"/>
    <property type="evidence" value="ECO:0007669"/>
    <property type="project" value="TreeGrafter"/>
</dbReference>
<dbReference type="InterPro" id="IPR036374">
    <property type="entry name" value="OxRdtase_Mopterin-bd_sf"/>
</dbReference>
<dbReference type="Proteomes" id="UP000183530">
    <property type="component" value="Chromosome"/>
</dbReference>
<dbReference type="SUPFAM" id="SSF81296">
    <property type="entry name" value="E set domains"/>
    <property type="match status" value="1"/>
</dbReference>
<dbReference type="Gene3D" id="3.90.420.10">
    <property type="entry name" value="Oxidoreductase, molybdopterin-binding domain"/>
    <property type="match status" value="1"/>
</dbReference>
<dbReference type="GO" id="GO:0008482">
    <property type="term" value="F:sulfite oxidase activity"/>
    <property type="evidence" value="ECO:0007669"/>
    <property type="project" value="TreeGrafter"/>
</dbReference>
<feature type="transmembrane region" description="Helical" evidence="2">
    <location>
        <begin position="73"/>
        <end position="94"/>
    </location>
</feature>
<feature type="transmembrane region" description="Helical" evidence="2">
    <location>
        <begin position="127"/>
        <end position="144"/>
    </location>
</feature>
<sequence length="524" mass="55749">MDTSNSARASFPWRYAVAGVCSALVLFTTAQAISGFFSSASAPMVALGSTIIDFTPAWLKDWAIGLFGTNDKLFLFITLGVVAAALAGIVGLVAKRSMMAGSALVLLLAAVLAASVMTRSSTTLTDLVPTALGTVLGLSALRLLTHLARKSSSAPEAGSASAPDSSRATARRHFLLGTAGTVVLSVIAAGASQALRGASNAVEAARSALGLPAAKVTVPELPKGEDLNTVGVSRFITPNEEFYRIDTALSVPRIDPQEWVLKVHGMVENEFTLTFDELLSKDLVEHYLTLTCVSNPVGGDLVGNAKWLGYPLRELLKQAVPLPGADMVLSTSQDGFSASTPLEVLTDNREALLAIGMNDEPLPLEHGFPVRMVVPGLYGYVSATKWVVDLEVTRFQDKTAYWTTRGWSERGPIKMSSRIETPRSFANLPAGKVVFGGTAWAQTTGIARVELRIDDGPWQEAELSSTVSADTWRQWRYEWNGATSGSHSATVRATDANGELQADEVAPPAPDGSSGWHRLQFSIQ</sequence>
<evidence type="ECO:0000259" key="3">
    <source>
        <dbReference type="Pfam" id="PF00174"/>
    </source>
</evidence>
<dbReference type="PANTHER" id="PTHR19372">
    <property type="entry name" value="SULFITE REDUCTASE"/>
    <property type="match status" value="1"/>
</dbReference>
<dbReference type="SUPFAM" id="SSF56524">
    <property type="entry name" value="Oxidoreductase molybdopterin-binding domain"/>
    <property type="match status" value="1"/>
</dbReference>
<keyword evidence="2" id="KW-0472">Membrane</keyword>
<feature type="region of interest" description="Disordered" evidence="1">
    <location>
        <begin position="502"/>
        <end position="524"/>
    </location>
</feature>
<accession>A0A1L2ZPK6</accession>
<evidence type="ECO:0000256" key="1">
    <source>
        <dbReference type="SAM" id="MobiDB-lite"/>
    </source>
</evidence>
<name>A0A1L2ZPK6_9MICC</name>
<organism evidence="4 5">
    <name type="scientific">Neomicrococcus aestuarii</name>
    <dbReference type="NCBI Taxonomy" id="556325"/>
    <lineage>
        <taxon>Bacteria</taxon>
        <taxon>Bacillati</taxon>
        <taxon>Actinomycetota</taxon>
        <taxon>Actinomycetes</taxon>
        <taxon>Micrococcales</taxon>
        <taxon>Micrococcaceae</taxon>
        <taxon>Neomicrococcus</taxon>
    </lineage>
</organism>
<keyword evidence="2" id="KW-1133">Transmembrane helix</keyword>
<dbReference type="Pfam" id="PF00174">
    <property type="entry name" value="Oxidored_molyb"/>
    <property type="match status" value="1"/>
</dbReference>
<dbReference type="OrthoDB" id="9795587at2"/>
<feature type="transmembrane region" description="Helical" evidence="2">
    <location>
        <begin position="174"/>
        <end position="195"/>
    </location>
</feature>
<evidence type="ECO:0000313" key="5">
    <source>
        <dbReference type="Proteomes" id="UP000183530"/>
    </source>
</evidence>
<feature type="transmembrane region" description="Helical" evidence="2">
    <location>
        <begin position="101"/>
        <end position="121"/>
    </location>
</feature>